<dbReference type="OrthoDB" id="256906at2"/>
<keyword evidence="3" id="KW-1185">Reference proteome</keyword>
<sequence length="356" mass="39754">MNRRHFLAQTAAGALALSWPGLARPAPATRMGIVVHSYWQRWQAKTDSPAYPRFTNALDLLTHCHELGAGGIQVGVDGWTSDFARQIRDKCDKWGLYLEGSIALPKKPDDTVAFEQQLVRAKEAGVGIVRTVCSPGRRYETFTSLEAWQTFQKNAVAILQAVEPILQRHTMRLGVENHKDWRAHEMALVMKQLSSKWIGVTLDFGNNVALLDDPLDMVRTLAPYVVSTHIKDMAVEEYADGFRLSEVPLGQGILDLPAMIALCRQHNPAVTFSLEMITRDPLTIPCLTDKYWTTFADTAEAGTGGRDLARTLRLVRQHKPADGLPTVMQRSPNDRLAAEDRNIRLCLAYGREKLGL</sequence>
<dbReference type="Pfam" id="PF01261">
    <property type="entry name" value="AP_endonuc_2"/>
    <property type="match status" value="1"/>
</dbReference>
<dbReference type="Gene3D" id="3.20.20.150">
    <property type="entry name" value="Divalent-metal-dependent TIM barrel enzymes"/>
    <property type="match status" value="1"/>
</dbReference>
<name>A0A1P9WV39_9BACT</name>
<dbReference type="STRING" id="1178516.AWR27_07940"/>
<evidence type="ECO:0000313" key="3">
    <source>
        <dbReference type="Proteomes" id="UP000187941"/>
    </source>
</evidence>
<dbReference type="InterPro" id="IPR036237">
    <property type="entry name" value="Xyl_isomerase-like_sf"/>
</dbReference>
<organism evidence="2 3">
    <name type="scientific">Spirosoma montaniterrae</name>
    <dbReference type="NCBI Taxonomy" id="1178516"/>
    <lineage>
        <taxon>Bacteria</taxon>
        <taxon>Pseudomonadati</taxon>
        <taxon>Bacteroidota</taxon>
        <taxon>Cytophagia</taxon>
        <taxon>Cytophagales</taxon>
        <taxon>Cytophagaceae</taxon>
        <taxon>Spirosoma</taxon>
    </lineage>
</organism>
<dbReference type="RefSeq" id="WP_077130701.1">
    <property type="nucleotide sequence ID" value="NZ_CP014263.1"/>
</dbReference>
<dbReference type="AlphaFoldDB" id="A0A1P9WV39"/>
<protein>
    <submittedName>
        <fullName evidence="2">Xylose isomerase</fullName>
    </submittedName>
</protein>
<reference evidence="2 3" key="1">
    <citation type="submission" date="2016-01" db="EMBL/GenBank/DDBJ databases">
        <authorList>
            <person name="Oliw E.H."/>
        </authorList>
    </citation>
    <scope>NUCLEOTIDE SEQUENCE [LARGE SCALE GENOMIC DNA]</scope>
    <source>
        <strain evidence="2 3">DY10</strain>
    </source>
</reference>
<dbReference type="PROSITE" id="PS51318">
    <property type="entry name" value="TAT"/>
    <property type="match status" value="1"/>
</dbReference>
<gene>
    <name evidence="2" type="ORF">AWR27_07940</name>
</gene>
<dbReference type="PANTHER" id="PTHR12110">
    <property type="entry name" value="HYDROXYPYRUVATE ISOMERASE"/>
    <property type="match status" value="1"/>
</dbReference>
<keyword evidence="2" id="KW-0413">Isomerase</keyword>
<proteinExistence type="predicted"/>
<accession>A0A1P9WV39</accession>
<evidence type="ECO:0000313" key="2">
    <source>
        <dbReference type="EMBL" id="AQG79262.1"/>
    </source>
</evidence>
<dbReference type="GO" id="GO:0016853">
    <property type="term" value="F:isomerase activity"/>
    <property type="evidence" value="ECO:0007669"/>
    <property type="project" value="UniProtKB-KW"/>
</dbReference>
<dbReference type="EMBL" id="CP014263">
    <property type="protein sequence ID" value="AQG79262.1"/>
    <property type="molecule type" value="Genomic_DNA"/>
</dbReference>
<dbReference type="SUPFAM" id="SSF51658">
    <property type="entry name" value="Xylose isomerase-like"/>
    <property type="match status" value="1"/>
</dbReference>
<dbReference type="InterPro" id="IPR006311">
    <property type="entry name" value="TAT_signal"/>
</dbReference>
<evidence type="ECO:0000259" key="1">
    <source>
        <dbReference type="Pfam" id="PF01261"/>
    </source>
</evidence>
<dbReference type="PANTHER" id="PTHR12110:SF53">
    <property type="entry name" value="BLR5974 PROTEIN"/>
    <property type="match status" value="1"/>
</dbReference>
<dbReference type="KEGG" id="smon:AWR27_07940"/>
<dbReference type="InterPro" id="IPR013022">
    <property type="entry name" value="Xyl_isomerase-like_TIM-brl"/>
</dbReference>
<dbReference type="Proteomes" id="UP000187941">
    <property type="component" value="Chromosome"/>
</dbReference>
<dbReference type="InterPro" id="IPR050312">
    <property type="entry name" value="IolE/XylAMocC-like"/>
</dbReference>
<feature type="domain" description="Xylose isomerase-like TIM barrel" evidence="1">
    <location>
        <begin position="63"/>
        <end position="280"/>
    </location>
</feature>